<sequence length="134" mass="14226">PFVPQPSQGFPVSISVGACVPFSSGRRRWVTAGPVAMNQARGRRMGCAGKIYTGRYVGGCSFCQKDSKRPSSRRSILGPSFMLVKAHSASAILDAAGAPLRQHHRSPTEVSSPQVGDQDLPTLVHGGIAGLRFH</sequence>
<reference evidence="1" key="1">
    <citation type="submission" date="2022-03" db="EMBL/GenBank/DDBJ databases">
        <authorList>
            <person name="Alioto T."/>
            <person name="Alioto T."/>
            <person name="Gomez Garrido J."/>
        </authorList>
    </citation>
    <scope>NUCLEOTIDE SEQUENCE</scope>
</reference>
<protein>
    <submittedName>
        <fullName evidence="1">Uncharacterized protein</fullName>
    </submittedName>
</protein>
<keyword evidence="2" id="KW-1185">Reference proteome</keyword>
<dbReference type="AlphaFoldDB" id="A0AAD1SKZ0"/>
<feature type="non-terminal residue" evidence="1">
    <location>
        <position position="1"/>
    </location>
</feature>
<organism evidence="1 2">
    <name type="scientific">Pelobates cultripes</name>
    <name type="common">Western spadefoot toad</name>
    <dbReference type="NCBI Taxonomy" id="61616"/>
    <lineage>
        <taxon>Eukaryota</taxon>
        <taxon>Metazoa</taxon>
        <taxon>Chordata</taxon>
        <taxon>Craniata</taxon>
        <taxon>Vertebrata</taxon>
        <taxon>Euteleostomi</taxon>
        <taxon>Amphibia</taxon>
        <taxon>Batrachia</taxon>
        <taxon>Anura</taxon>
        <taxon>Pelobatoidea</taxon>
        <taxon>Pelobatidae</taxon>
        <taxon>Pelobates</taxon>
    </lineage>
</organism>
<dbReference type="Proteomes" id="UP001295444">
    <property type="component" value="Chromosome 06"/>
</dbReference>
<proteinExistence type="predicted"/>
<evidence type="ECO:0000313" key="1">
    <source>
        <dbReference type="EMBL" id="CAH2300772.1"/>
    </source>
</evidence>
<accession>A0AAD1SKZ0</accession>
<evidence type="ECO:0000313" key="2">
    <source>
        <dbReference type="Proteomes" id="UP001295444"/>
    </source>
</evidence>
<dbReference type="EMBL" id="OW240917">
    <property type="protein sequence ID" value="CAH2300772.1"/>
    <property type="molecule type" value="Genomic_DNA"/>
</dbReference>
<name>A0AAD1SKZ0_PELCU</name>
<gene>
    <name evidence="1" type="ORF">PECUL_23A032654</name>
</gene>